<accession>A0A9X3YQF3</accession>
<sequence>MLTRYWIRFREPIPIDALRLGCGVTARSADDAMSLLREKVFRGVAFTVADMEADIDVSRIEDLRIRPNMGVVVWRGIWFPLGYD</sequence>
<keyword evidence="2" id="KW-1185">Reference proteome</keyword>
<evidence type="ECO:0000313" key="2">
    <source>
        <dbReference type="Proteomes" id="UP001139971"/>
    </source>
</evidence>
<dbReference type="Proteomes" id="UP001139971">
    <property type="component" value="Unassembled WGS sequence"/>
</dbReference>
<comment type="caution">
    <text evidence="1">The sequence shown here is derived from an EMBL/GenBank/DDBJ whole genome shotgun (WGS) entry which is preliminary data.</text>
</comment>
<organism evidence="1 2">
    <name type="scientific">Tahibacter soli</name>
    <dbReference type="NCBI Taxonomy" id="2983605"/>
    <lineage>
        <taxon>Bacteria</taxon>
        <taxon>Pseudomonadati</taxon>
        <taxon>Pseudomonadota</taxon>
        <taxon>Gammaproteobacteria</taxon>
        <taxon>Lysobacterales</taxon>
        <taxon>Rhodanobacteraceae</taxon>
        <taxon>Tahibacter</taxon>
    </lineage>
</organism>
<dbReference type="EMBL" id="JAOVZO020000020">
    <property type="protein sequence ID" value="MDC8015560.1"/>
    <property type="molecule type" value="Genomic_DNA"/>
</dbReference>
<proteinExistence type="predicted"/>
<evidence type="ECO:0000313" key="1">
    <source>
        <dbReference type="EMBL" id="MDC8015560.1"/>
    </source>
</evidence>
<reference evidence="1" key="1">
    <citation type="submission" date="2023-02" db="EMBL/GenBank/DDBJ databases">
        <title>Tahibacter soli sp. nov. isolated from soil.</title>
        <authorList>
            <person name="Baek J.H."/>
            <person name="Lee J.K."/>
            <person name="Choi D.G."/>
            <person name="Jeon C.O."/>
        </authorList>
    </citation>
    <scope>NUCLEOTIDE SEQUENCE</scope>
    <source>
        <strain evidence="1">BL</strain>
    </source>
</reference>
<gene>
    <name evidence="1" type="ORF">OD750_023790</name>
</gene>
<name>A0A9X3YQF3_9GAMM</name>
<dbReference type="AlphaFoldDB" id="A0A9X3YQF3"/>
<protein>
    <submittedName>
        <fullName evidence="1">Uncharacterized protein</fullName>
    </submittedName>
</protein>
<dbReference type="RefSeq" id="WP_263545189.1">
    <property type="nucleotide sequence ID" value="NZ_JAOVZO020000020.1"/>
</dbReference>